<evidence type="ECO:0000313" key="19">
    <source>
        <dbReference type="Proteomes" id="UP001177160"/>
    </source>
</evidence>
<dbReference type="SMART" id="SM01232">
    <property type="entry name" value="H2TH"/>
    <property type="match status" value="1"/>
</dbReference>
<dbReference type="HAMAP" id="MF_00103">
    <property type="entry name" value="Fapy_DNA_glycosyl"/>
    <property type="match status" value="1"/>
</dbReference>
<evidence type="ECO:0000256" key="5">
    <source>
        <dbReference type="ARBA" id="ARBA00022763"/>
    </source>
</evidence>
<comment type="caution">
    <text evidence="18">The sequence shown here is derived from an EMBL/GenBank/DDBJ whole genome shotgun (WGS) entry which is preliminary data.</text>
</comment>
<dbReference type="PROSITE" id="PS51066">
    <property type="entry name" value="ZF_FPG_2"/>
    <property type="match status" value="1"/>
</dbReference>
<comment type="function">
    <text evidence="15">Involved in base excision repair of DNA damaged by oxidation or by mutagenic agents. Acts as DNA glycosylase that recognizes and removes damaged bases. Has a preference for oxidized purines, such as 7,8-dihydro-8-oxoguanine (8-oxoG). Has AP (apurinic/apyrimidinic) lyase activity and introduces nicks in the DNA strand. Cleaves the DNA backbone by beta-delta elimination to generate a single-strand break at the site of the removed base with both 3'- and 5'-phosphates.</text>
</comment>
<evidence type="ECO:0000256" key="6">
    <source>
        <dbReference type="ARBA" id="ARBA00022771"/>
    </source>
</evidence>
<keyword evidence="19" id="KW-1185">Reference proteome</keyword>
<feature type="binding site" evidence="15">
    <location>
        <position position="88"/>
    </location>
    <ligand>
        <name>DNA</name>
        <dbReference type="ChEBI" id="CHEBI:16991"/>
    </ligand>
</feature>
<feature type="binding site" evidence="15">
    <location>
        <position position="148"/>
    </location>
    <ligand>
        <name>DNA</name>
        <dbReference type="ChEBI" id="CHEBI:16991"/>
    </ligand>
</feature>
<keyword evidence="6 15" id="KW-0863">Zinc-finger</keyword>
<evidence type="ECO:0000256" key="11">
    <source>
        <dbReference type="ARBA" id="ARBA00023239"/>
    </source>
</evidence>
<dbReference type="InterPro" id="IPR020629">
    <property type="entry name" value="FPG_Glyclase"/>
</dbReference>
<dbReference type="SUPFAM" id="SSF81624">
    <property type="entry name" value="N-terminal domain of MutM-like DNA repair proteins"/>
    <property type="match status" value="1"/>
</dbReference>
<evidence type="ECO:0000256" key="4">
    <source>
        <dbReference type="ARBA" id="ARBA00022723"/>
    </source>
</evidence>
<evidence type="ECO:0000256" key="7">
    <source>
        <dbReference type="ARBA" id="ARBA00022801"/>
    </source>
</evidence>
<dbReference type="PANTHER" id="PTHR22993">
    <property type="entry name" value="FORMAMIDOPYRIMIDINE-DNA GLYCOSYLASE"/>
    <property type="match status" value="1"/>
</dbReference>
<dbReference type="PANTHER" id="PTHR22993:SF9">
    <property type="entry name" value="FORMAMIDOPYRIMIDINE-DNA GLYCOSYLASE"/>
    <property type="match status" value="1"/>
</dbReference>
<comment type="subunit">
    <text evidence="3 15">Monomer.</text>
</comment>
<organism evidence="18 19">
    <name type="scientific">Paracholeplasma manati</name>
    <dbReference type="NCBI Taxonomy" id="591373"/>
    <lineage>
        <taxon>Bacteria</taxon>
        <taxon>Bacillati</taxon>
        <taxon>Mycoplasmatota</taxon>
        <taxon>Mollicutes</taxon>
        <taxon>Acholeplasmatales</taxon>
        <taxon>Acholeplasmataceae</taxon>
        <taxon>Paracholeplasma</taxon>
    </lineage>
</organism>
<dbReference type="InterPro" id="IPR015887">
    <property type="entry name" value="DNA_glyclase_Znf_dom_DNA_BS"/>
</dbReference>
<evidence type="ECO:0000256" key="15">
    <source>
        <dbReference type="HAMAP-Rule" id="MF_00103"/>
    </source>
</evidence>
<dbReference type="NCBIfam" id="TIGR00577">
    <property type="entry name" value="fpg"/>
    <property type="match status" value="1"/>
</dbReference>
<sequence length="268" mass="31062">MPELPEVETVKTVLKRRIQGLKIHDIDVYYEKMMDEDKRQILIGQTIHDLKRYGKYIVFILDSCVLISHLRMEGRYFFKEPNEPVLKHEHIVFQLSDGLSLRYHDTRKFGTFEIRDLDHYLTVPPLNQLAKEPFDIDPNAFYKTLKHKHKAIKTALLDQSIIAGIGNIYADEILFACKIHPLRMTDQIKKSEANQIVQEGIRILNHAILAGGTTIRTYVSELGVSGRFQLQLMVHQREGEACYVCGTTILREVINGRSSFYCKTCQKR</sequence>
<feature type="active site" description="Proton donor; for delta-elimination activity" evidence="15">
    <location>
        <position position="257"/>
    </location>
</feature>
<feature type="domain" description="FPG-type" evidence="16">
    <location>
        <begin position="233"/>
        <end position="267"/>
    </location>
</feature>
<comment type="catalytic activity">
    <reaction evidence="14 15">
        <text>2'-deoxyribonucleotide-(2'-deoxyribose 5'-phosphate)-2'-deoxyribonucleotide-DNA = a 3'-end 2'-deoxyribonucleotide-(2,3-dehydro-2,3-deoxyribose 5'-phosphate)-DNA + a 5'-end 5'-phospho-2'-deoxyribonucleoside-DNA + H(+)</text>
        <dbReference type="Rhea" id="RHEA:66592"/>
        <dbReference type="Rhea" id="RHEA-COMP:13180"/>
        <dbReference type="Rhea" id="RHEA-COMP:16897"/>
        <dbReference type="Rhea" id="RHEA-COMP:17067"/>
        <dbReference type="ChEBI" id="CHEBI:15378"/>
        <dbReference type="ChEBI" id="CHEBI:136412"/>
        <dbReference type="ChEBI" id="CHEBI:157695"/>
        <dbReference type="ChEBI" id="CHEBI:167181"/>
        <dbReference type="EC" id="4.2.99.18"/>
    </reaction>
</comment>
<feature type="active site" description="Proton donor; for beta-elimination activity" evidence="15">
    <location>
        <position position="55"/>
    </location>
</feature>
<keyword evidence="10 15" id="KW-0234">DNA repair</keyword>
<feature type="active site" description="Schiff-base intermediate with DNA" evidence="15">
    <location>
        <position position="2"/>
    </location>
</feature>
<evidence type="ECO:0000256" key="2">
    <source>
        <dbReference type="ARBA" id="ARBA00009409"/>
    </source>
</evidence>
<dbReference type="Gene3D" id="3.20.190.10">
    <property type="entry name" value="MutM-like, N-terminal"/>
    <property type="match status" value="1"/>
</dbReference>
<dbReference type="NCBIfam" id="NF002211">
    <property type="entry name" value="PRK01103.1"/>
    <property type="match status" value="1"/>
</dbReference>
<keyword evidence="7 15" id="KW-0378">Hydrolase</keyword>
<feature type="active site" description="Proton donor" evidence="15">
    <location>
        <position position="3"/>
    </location>
</feature>
<evidence type="ECO:0000256" key="9">
    <source>
        <dbReference type="ARBA" id="ARBA00023125"/>
    </source>
</evidence>
<dbReference type="SUPFAM" id="SSF57716">
    <property type="entry name" value="Glucocorticoid receptor-like (DNA-binding domain)"/>
    <property type="match status" value="1"/>
</dbReference>
<dbReference type="CDD" id="cd08966">
    <property type="entry name" value="EcFpg-like_N"/>
    <property type="match status" value="1"/>
</dbReference>
<dbReference type="Pfam" id="PF06827">
    <property type="entry name" value="zf-FPG_IleRS"/>
    <property type="match status" value="1"/>
</dbReference>
<dbReference type="Gene3D" id="1.10.8.50">
    <property type="match status" value="1"/>
</dbReference>
<keyword evidence="4 15" id="KW-0479">Metal-binding</keyword>
<evidence type="ECO:0000259" key="16">
    <source>
        <dbReference type="PROSITE" id="PS51066"/>
    </source>
</evidence>
<protein>
    <recommendedName>
        <fullName evidence="15">Formamidopyrimidine-DNA glycosylase</fullName>
        <shortName evidence="15">Fapy-DNA glycosylase</shortName>
        <ecNumber evidence="15">3.2.2.23</ecNumber>
    </recommendedName>
    <alternativeName>
        <fullName evidence="15">DNA-(apurinic or apyrimidinic site) lyase MutM</fullName>
        <shortName evidence="15">AP lyase MutM</shortName>
        <ecNumber evidence="15">4.2.99.18</ecNumber>
    </alternativeName>
</protein>
<dbReference type="GO" id="GO:0008534">
    <property type="term" value="F:oxidized purine nucleobase lesion DNA N-glycosylase activity"/>
    <property type="evidence" value="ECO:0007669"/>
    <property type="project" value="UniProtKB-EC"/>
</dbReference>
<dbReference type="InterPro" id="IPR000214">
    <property type="entry name" value="Znf_DNA_glyclase/AP_lyase"/>
</dbReference>
<evidence type="ECO:0000256" key="3">
    <source>
        <dbReference type="ARBA" id="ARBA00011245"/>
    </source>
</evidence>
<evidence type="ECO:0000256" key="13">
    <source>
        <dbReference type="ARBA" id="ARBA00023295"/>
    </source>
</evidence>
<dbReference type="Proteomes" id="UP001177160">
    <property type="component" value="Unassembled WGS sequence"/>
</dbReference>
<dbReference type="RefSeq" id="WP_263608637.1">
    <property type="nucleotide sequence ID" value="NZ_JAOVQM010000004.1"/>
</dbReference>
<dbReference type="InterPro" id="IPR015886">
    <property type="entry name" value="H2TH_FPG"/>
</dbReference>
<keyword evidence="5 15" id="KW-0227">DNA damage</keyword>
<dbReference type="Pfam" id="PF06831">
    <property type="entry name" value="H2TH"/>
    <property type="match status" value="1"/>
</dbReference>
<dbReference type="PROSITE" id="PS51068">
    <property type="entry name" value="FPG_CAT"/>
    <property type="match status" value="1"/>
</dbReference>
<gene>
    <name evidence="15 18" type="primary">mutM</name>
    <name evidence="15" type="synonym">fpg</name>
    <name evidence="18" type="ORF">N7548_06390</name>
</gene>
<dbReference type="InterPro" id="IPR010979">
    <property type="entry name" value="Ribosomal_uS13-like_H2TH"/>
</dbReference>
<evidence type="ECO:0000259" key="17">
    <source>
        <dbReference type="PROSITE" id="PS51068"/>
    </source>
</evidence>
<dbReference type="InterPro" id="IPR012319">
    <property type="entry name" value="FPG_cat"/>
</dbReference>
<evidence type="ECO:0000256" key="1">
    <source>
        <dbReference type="ARBA" id="ARBA00001668"/>
    </source>
</evidence>
<evidence type="ECO:0000313" key="18">
    <source>
        <dbReference type="EMBL" id="MCV2232451.1"/>
    </source>
</evidence>
<evidence type="ECO:0000256" key="8">
    <source>
        <dbReference type="ARBA" id="ARBA00022833"/>
    </source>
</evidence>
<comment type="cofactor">
    <cofactor evidence="15">
        <name>Zn(2+)</name>
        <dbReference type="ChEBI" id="CHEBI:29105"/>
    </cofactor>
    <text evidence="15">Binds 1 zinc ion per subunit.</text>
</comment>
<keyword evidence="11 15" id="KW-0456">Lyase</keyword>
<dbReference type="SUPFAM" id="SSF46946">
    <property type="entry name" value="S13-like H2TH domain"/>
    <property type="match status" value="1"/>
</dbReference>
<accession>A0ABT2Y6U4</accession>
<evidence type="ECO:0000256" key="12">
    <source>
        <dbReference type="ARBA" id="ARBA00023268"/>
    </source>
</evidence>
<feature type="domain" description="Formamidopyrimidine-DNA glycosylase catalytic" evidence="17">
    <location>
        <begin position="2"/>
        <end position="110"/>
    </location>
</feature>
<dbReference type="EC" id="3.2.2.23" evidence="15"/>
<feature type="binding site" evidence="15">
    <location>
        <position position="107"/>
    </location>
    <ligand>
        <name>DNA</name>
        <dbReference type="ChEBI" id="CHEBI:16991"/>
    </ligand>
</feature>
<keyword evidence="8 15" id="KW-0862">Zinc</keyword>
<dbReference type="PROSITE" id="PS01242">
    <property type="entry name" value="ZF_FPG_1"/>
    <property type="match status" value="1"/>
</dbReference>
<keyword evidence="12 15" id="KW-0511">Multifunctional enzyme</keyword>
<dbReference type="InterPro" id="IPR010663">
    <property type="entry name" value="Znf_FPG/IleRS"/>
</dbReference>
<evidence type="ECO:0000256" key="14">
    <source>
        <dbReference type="ARBA" id="ARBA00044632"/>
    </source>
</evidence>
<dbReference type="InterPro" id="IPR035937">
    <property type="entry name" value="FPG_N"/>
</dbReference>
<comment type="catalytic activity">
    <reaction evidence="1 15">
        <text>Hydrolysis of DNA containing ring-opened 7-methylguanine residues, releasing 2,6-diamino-4-hydroxy-5-(N-methyl)formamidopyrimidine.</text>
        <dbReference type="EC" id="3.2.2.23"/>
    </reaction>
</comment>
<proteinExistence type="inferred from homology"/>
<reference evidence="18" key="1">
    <citation type="submission" date="2022-09" db="EMBL/GenBank/DDBJ databases">
        <title>Novel Mycoplasma species identified in domestic and wild animals.</title>
        <authorList>
            <person name="Volokhov D.V."/>
            <person name="Furtak V.A."/>
            <person name="Zagorodnyaya T.A."/>
        </authorList>
    </citation>
    <scope>NUCLEOTIDE SEQUENCE</scope>
    <source>
        <strain evidence="18">Oakley</strain>
    </source>
</reference>
<dbReference type="EMBL" id="JAOVQM010000004">
    <property type="protein sequence ID" value="MCV2232451.1"/>
    <property type="molecule type" value="Genomic_DNA"/>
</dbReference>
<evidence type="ECO:0000256" key="10">
    <source>
        <dbReference type="ARBA" id="ARBA00023204"/>
    </source>
</evidence>
<keyword evidence="13 15" id="KW-0326">Glycosidase</keyword>
<name>A0ABT2Y6U4_9MOLU</name>
<dbReference type="Pfam" id="PF01149">
    <property type="entry name" value="Fapy_DNA_glyco"/>
    <property type="match status" value="1"/>
</dbReference>
<dbReference type="EC" id="4.2.99.18" evidence="15"/>
<comment type="similarity">
    <text evidence="2 15">Belongs to the FPG family.</text>
</comment>
<keyword evidence="9 15" id="KW-0238">DNA-binding</keyword>
<dbReference type="SMART" id="SM00898">
    <property type="entry name" value="Fapy_DNA_glyco"/>
    <property type="match status" value="1"/>
</dbReference>